<feature type="domain" description="Formyl transferase N-terminal" evidence="7">
    <location>
        <begin position="22"/>
        <end position="201"/>
    </location>
</feature>
<dbReference type="PROSITE" id="PS00373">
    <property type="entry name" value="GART"/>
    <property type="match status" value="1"/>
</dbReference>
<dbReference type="SUPFAM" id="SSF53328">
    <property type="entry name" value="Formyltransferase"/>
    <property type="match status" value="1"/>
</dbReference>
<comment type="caution">
    <text evidence="6">Lacks conserved residue(s) required for the propagation of feature annotation.</text>
</comment>
<organism evidence="8 9">
    <name type="scientific">Pleionea mediterranea</name>
    <dbReference type="NCBI Taxonomy" id="523701"/>
    <lineage>
        <taxon>Bacteria</taxon>
        <taxon>Pseudomonadati</taxon>
        <taxon>Pseudomonadota</taxon>
        <taxon>Gammaproteobacteria</taxon>
        <taxon>Oceanospirillales</taxon>
        <taxon>Pleioneaceae</taxon>
        <taxon>Pleionea</taxon>
    </lineage>
</organism>
<evidence type="ECO:0000256" key="3">
    <source>
        <dbReference type="ARBA" id="ARBA00022755"/>
    </source>
</evidence>
<comment type="caution">
    <text evidence="8">The sequence shown here is derived from an EMBL/GenBank/DDBJ whole genome shotgun (WGS) entry which is preliminary data.</text>
</comment>
<dbReference type="InterPro" id="IPR001555">
    <property type="entry name" value="GART_AS"/>
</dbReference>
<dbReference type="InterPro" id="IPR004607">
    <property type="entry name" value="GART"/>
</dbReference>
<keyword evidence="9" id="KW-1185">Reference proteome</keyword>
<name>A0A316G0K3_9GAMM</name>
<sequence>MLWAIFYDQCFMTKLMTKQTCRVVVLISGNGSNLQALIDQQAAGLLPIDIVAVISNRPNVMGLQRAAKANIPHQVVDHTEFDSRELFDTALQQCIQQFTPDLVVLAGYMRIMTADLVRRFAGKMLNIHPSLLPKYPGLHTHRRALDNKDLQHGSSVHFVTEELDGGPVIAQSQFDIQPGDTEDSLAIRIKQLEHKLYPKVVGWFAENKIALQGNQALYNGEKLLQPKMIQTDL</sequence>
<dbReference type="NCBIfam" id="TIGR00639">
    <property type="entry name" value="PurN"/>
    <property type="match status" value="1"/>
</dbReference>
<dbReference type="HAMAP" id="MF_01930">
    <property type="entry name" value="PurN"/>
    <property type="match status" value="1"/>
</dbReference>
<dbReference type="UniPathway" id="UPA00074">
    <property type="reaction ID" value="UER00126"/>
</dbReference>
<dbReference type="Proteomes" id="UP000245790">
    <property type="component" value="Unassembled WGS sequence"/>
</dbReference>
<evidence type="ECO:0000259" key="7">
    <source>
        <dbReference type="Pfam" id="PF00551"/>
    </source>
</evidence>
<reference evidence="8 9" key="1">
    <citation type="submission" date="2018-05" db="EMBL/GenBank/DDBJ databases">
        <title>Genomic Encyclopedia of Type Strains, Phase IV (KMG-IV): sequencing the most valuable type-strain genomes for metagenomic binning, comparative biology and taxonomic classification.</title>
        <authorList>
            <person name="Goeker M."/>
        </authorList>
    </citation>
    <scope>NUCLEOTIDE SEQUENCE [LARGE SCALE GENOMIC DNA]</scope>
    <source>
        <strain evidence="8 9">DSM 25350</strain>
    </source>
</reference>
<dbReference type="AlphaFoldDB" id="A0A316G0K3"/>
<dbReference type="GO" id="GO:0004644">
    <property type="term" value="F:phosphoribosylglycinamide formyltransferase activity"/>
    <property type="evidence" value="ECO:0007669"/>
    <property type="project" value="UniProtKB-UniRule"/>
</dbReference>
<comment type="function">
    <text evidence="6">Catalyzes the transfer of a formyl group from 10-formyltetrahydrofolate to 5-phospho-ribosyl-glycinamide (GAR), producing 5-phospho-ribosyl-N-formylglycinamide (FGAR) and tetrahydrofolate.</text>
</comment>
<evidence type="ECO:0000256" key="2">
    <source>
        <dbReference type="ARBA" id="ARBA00022679"/>
    </source>
</evidence>
<dbReference type="Pfam" id="PF00551">
    <property type="entry name" value="Formyl_trans_N"/>
    <property type="match status" value="1"/>
</dbReference>
<proteinExistence type="inferred from homology"/>
<dbReference type="PANTHER" id="PTHR43369">
    <property type="entry name" value="PHOSPHORIBOSYLGLYCINAMIDE FORMYLTRANSFERASE"/>
    <property type="match status" value="1"/>
</dbReference>
<feature type="site" description="Raises pKa of active site His" evidence="6">
    <location>
        <position position="164"/>
    </location>
</feature>
<feature type="binding site" evidence="6">
    <location>
        <position position="84"/>
    </location>
    <ligand>
        <name>(6R)-10-formyltetrahydrofolate</name>
        <dbReference type="ChEBI" id="CHEBI:195366"/>
    </ligand>
</feature>
<evidence type="ECO:0000256" key="6">
    <source>
        <dbReference type="HAMAP-Rule" id="MF_01930"/>
    </source>
</evidence>
<comment type="pathway">
    <text evidence="1 6">Purine metabolism; IMP biosynthesis via de novo pathway; N(2)-formyl-N(1)-(5-phospho-D-ribosyl)glycinamide from N(1)-(5-phospho-D-ribosyl)glycinamide (10-formyl THF route): step 1/1.</text>
</comment>
<evidence type="ECO:0000256" key="5">
    <source>
        <dbReference type="ARBA" id="ARBA00047664"/>
    </source>
</evidence>
<dbReference type="EMBL" id="QGGU01000003">
    <property type="protein sequence ID" value="PWK53320.1"/>
    <property type="molecule type" value="Genomic_DNA"/>
</dbReference>
<dbReference type="CDD" id="cd08645">
    <property type="entry name" value="FMT_core_GART"/>
    <property type="match status" value="1"/>
</dbReference>
<evidence type="ECO:0000256" key="4">
    <source>
        <dbReference type="ARBA" id="ARBA00038440"/>
    </source>
</evidence>
<feature type="binding site" evidence="6">
    <location>
        <begin position="31"/>
        <end position="33"/>
    </location>
    <ligand>
        <name>N(1)-(5-phospho-beta-D-ribosyl)glycinamide</name>
        <dbReference type="ChEBI" id="CHEBI:143788"/>
    </ligand>
</feature>
<comment type="similarity">
    <text evidence="4 6">Belongs to the GART family.</text>
</comment>
<gene>
    <name evidence="6" type="primary">purN</name>
    <name evidence="8" type="ORF">C8D97_103147</name>
</gene>
<keyword evidence="2 6" id="KW-0808">Transferase</keyword>
<feature type="active site" description="Proton donor" evidence="6">
    <location>
        <position position="128"/>
    </location>
</feature>
<accession>A0A316G0K3</accession>
<comment type="catalytic activity">
    <reaction evidence="5 6">
        <text>N(1)-(5-phospho-beta-D-ribosyl)glycinamide + (6R)-10-formyltetrahydrofolate = N(2)-formyl-N(1)-(5-phospho-beta-D-ribosyl)glycinamide + (6S)-5,6,7,8-tetrahydrofolate + H(+)</text>
        <dbReference type="Rhea" id="RHEA:15053"/>
        <dbReference type="ChEBI" id="CHEBI:15378"/>
        <dbReference type="ChEBI" id="CHEBI:57453"/>
        <dbReference type="ChEBI" id="CHEBI:143788"/>
        <dbReference type="ChEBI" id="CHEBI:147286"/>
        <dbReference type="ChEBI" id="CHEBI:195366"/>
        <dbReference type="EC" id="2.1.2.2"/>
    </reaction>
</comment>
<dbReference type="EC" id="2.1.2.2" evidence="6"/>
<keyword evidence="3 6" id="KW-0658">Purine biosynthesis</keyword>
<dbReference type="GO" id="GO:0005829">
    <property type="term" value="C:cytosol"/>
    <property type="evidence" value="ECO:0007669"/>
    <property type="project" value="TreeGrafter"/>
</dbReference>
<dbReference type="GO" id="GO:0006189">
    <property type="term" value="P:'de novo' IMP biosynthetic process"/>
    <property type="evidence" value="ECO:0007669"/>
    <property type="project" value="UniProtKB-UniRule"/>
</dbReference>
<evidence type="ECO:0000313" key="8">
    <source>
        <dbReference type="EMBL" id="PWK53320.1"/>
    </source>
</evidence>
<evidence type="ECO:0000313" key="9">
    <source>
        <dbReference type="Proteomes" id="UP000245790"/>
    </source>
</evidence>
<protein>
    <recommendedName>
        <fullName evidence="6">Phosphoribosylglycinamide formyltransferase</fullName>
        <ecNumber evidence="6">2.1.2.2</ecNumber>
    </recommendedName>
    <alternativeName>
        <fullName evidence="6">5'-phosphoribosylglycinamide transformylase</fullName>
    </alternativeName>
    <alternativeName>
        <fullName evidence="6">GAR transformylase</fullName>
        <shortName evidence="6">GART</shortName>
    </alternativeName>
</protein>
<dbReference type="Gene3D" id="3.40.50.170">
    <property type="entry name" value="Formyl transferase, N-terminal domain"/>
    <property type="match status" value="1"/>
</dbReference>
<dbReference type="InterPro" id="IPR002376">
    <property type="entry name" value="Formyl_transf_N"/>
</dbReference>
<feature type="binding site" evidence="6">
    <location>
        <position position="126"/>
    </location>
    <ligand>
        <name>(6R)-10-formyltetrahydrofolate</name>
        <dbReference type="ChEBI" id="CHEBI:195366"/>
    </ligand>
</feature>
<dbReference type="InterPro" id="IPR036477">
    <property type="entry name" value="Formyl_transf_N_sf"/>
</dbReference>
<dbReference type="PANTHER" id="PTHR43369:SF2">
    <property type="entry name" value="PHOSPHORIBOSYLGLYCINAMIDE FORMYLTRANSFERASE"/>
    <property type="match status" value="1"/>
</dbReference>
<evidence type="ECO:0000256" key="1">
    <source>
        <dbReference type="ARBA" id="ARBA00005054"/>
    </source>
</evidence>